<dbReference type="SUPFAM" id="SSF54001">
    <property type="entry name" value="Cysteine proteinases"/>
    <property type="match status" value="1"/>
</dbReference>
<evidence type="ECO:0000256" key="3">
    <source>
        <dbReference type="ARBA" id="ARBA00022670"/>
    </source>
</evidence>
<dbReference type="GO" id="GO:0016579">
    <property type="term" value="P:protein deubiquitination"/>
    <property type="evidence" value="ECO:0007669"/>
    <property type="project" value="InterPro"/>
</dbReference>
<dbReference type="InterPro" id="IPR038765">
    <property type="entry name" value="Papain-like_cys_pep_sf"/>
</dbReference>
<dbReference type="FunFam" id="3.10.20.90:FF:000119">
    <property type="entry name" value="Ubiquitin carboxyl-terminal hydrolase 14"/>
    <property type="match status" value="1"/>
</dbReference>
<dbReference type="PANTHER" id="PTHR43982:SF1">
    <property type="entry name" value="UBIQUITIN CARBOXYL-TERMINAL HYDROLASE 14"/>
    <property type="match status" value="1"/>
</dbReference>
<evidence type="ECO:0000313" key="10">
    <source>
        <dbReference type="EMBL" id="CAH1255066.1"/>
    </source>
</evidence>
<dbReference type="Pfam" id="PF00443">
    <property type="entry name" value="UCH"/>
    <property type="match status" value="1"/>
</dbReference>
<comment type="similarity">
    <text evidence="2">Belongs to the peptidase C19 family. USP14/UBP6 subfamily.</text>
</comment>
<dbReference type="Gene3D" id="3.90.70.10">
    <property type="entry name" value="Cysteine proteinases"/>
    <property type="match status" value="1"/>
</dbReference>
<evidence type="ECO:0000313" key="11">
    <source>
        <dbReference type="Proteomes" id="UP000838412"/>
    </source>
</evidence>
<evidence type="ECO:0000256" key="5">
    <source>
        <dbReference type="ARBA" id="ARBA00022801"/>
    </source>
</evidence>
<keyword evidence="5 7" id="KW-0378">Hydrolase</keyword>
<accession>A0A8J9ZLE7</accession>
<dbReference type="AlphaFoldDB" id="A0A8J9ZLE7"/>
<dbReference type="InterPro" id="IPR019954">
    <property type="entry name" value="Ubiquitin_CS"/>
</dbReference>
<evidence type="ECO:0000256" key="4">
    <source>
        <dbReference type="ARBA" id="ARBA00022786"/>
    </source>
</evidence>
<evidence type="ECO:0000256" key="1">
    <source>
        <dbReference type="ARBA" id="ARBA00000707"/>
    </source>
</evidence>
<evidence type="ECO:0000259" key="8">
    <source>
        <dbReference type="PROSITE" id="PS50053"/>
    </source>
</evidence>
<dbReference type="InterPro" id="IPR029071">
    <property type="entry name" value="Ubiquitin-like_domsf"/>
</dbReference>
<keyword evidence="3 7" id="KW-0645">Protease</keyword>
<evidence type="ECO:0000259" key="9">
    <source>
        <dbReference type="PROSITE" id="PS50235"/>
    </source>
</evidence>
<dbReference type="PROSITE" id="PS00299">
    <property type="entry name" value="UBIQUITIN_1"/>
    <property type="match status" value="1"/>
</dbReference>
<dbReference type="FunFam" id="3.90.70.10:FF:000032">
    <property type="entry name" value="Ubiquitin carboxyl-terminal hydrolase 14"/>
    <property type="match status" value="1"/>
</dbReference>
<evidence type="ECO:0000256" key="6">
    <source>
        <dbReference type="ARBA" id="ARBA00022807"/>
    </source>
</evidence>
<dbReference type="GO" id="GO:0061136">
    <property type="term" value="P:regulation of proteasomal protein catabolic process"/>
    <property type="evidence" value="ECO:0007669"/>
    <property type="project" value="TreeGrafter"/>
</dbReference>
<dbReference type="InterPro" id="IPR001394">
    <property type="entry name" value="Peptidase_C19_UCH"/>
</dbReference>
<dbReference type="PROSITE" id="PS00972">
    <property type="entry name" value="USP_1"/>
    <property type="match status" value="1"/>
</dbReference>
<dbReference type="InterPro" id="IPR044635">
    <property type="entry name" value="UBP14-like"/>
</dbReference>
<organism evidence="10 11">
    <name type="scientific">Branchiostoma lanceolatum</name>
    <name type="common">Common lancelet</name>
    <name type="synonym">Amphioxus lanceolatum</name>
    <dbReference type="NCBI Taxonomy" id="7740"/>
    <lineage>
        <taxon>Eukaryota</taxon>
        <taxon>Metazoa</taxon>
        <taxon>Chordata</taxon>
        <taxon>Cephalochordata</taxon>
        <taxon>Leptocardii</taxon>
        <taxon>Amphioxiformes</taxon>
        <taxon>Branchiostomatidae</taxon>
        <taxon>Branchiostoma</taxon>
    </lineage>
</organism>
<dbReference type="CDD" id="cd16104">
    <property type="entry name" value="Ubl_USP14_like"/>
    <property type="match status" value="1"/>
</dbReference>
<dbReference type="PROSITE" id="PS50235">
    <property type="entry name" value="USP_3"/>
    <property type="match status" value="1"/>
</dbReference>
<dbReference type="Proteomes" id="UP000838412">
    <property type="component" value="Chromosome 2"/>
</dbReference>
<dbReference type="SUPFAM" id="SSF54236">
    <property type="entry name" value="Ubiquitin-like"/>
    <property type="match status" value="1"/>
</dbReference>
<feature type="domain" description="USP" evidence="9">
    <location>
        <begin position="106"/>
        <end position="480"/>
    </location>
</feature>
<evidence type="ECO:0000256" key="2">
    <source>
        <dbReference type="ARBA" id="ARBA00008739"/>
    </source>
</evidence>
<reference evidence="10" key="1">
    <citation type="submission" date="2022-01" db="EMBL/GenBank/DDBJ databases">
        <authorList>
            <person name="Braso-Vives M."/>
        </authorList>
    </citation>
    <scope>NUCLEOTIDE SEQUENCE</scope>
</reference>
<dbReference type="InterPro" id="IPR000626">
    <property type="entry name" value="Ubiquitin-like_dom"/>
</dbReference>
<dbReference type="GO" id="GO:0043161">
    <property type="term" value="P:proteasome-mediated ubiquitin-dependent protein catabolic process"/>
    <property type="evidence" value="ECO:0007669"/>
    <property type="project" value="InterPro"/>
</dbReference>
<dbReference type="GO" id="GO:0070628">
    <property type="term" value="F:proteasome binding"/>
    <property type="evidence" value="ECO:0007669"/>
    <property type="project" value="TreeGrafter"/>
</dbReference>
<comment type="catalytic activity">
    <reaction evidence="1 7">
        <text>Thiol-dependent hydrolysis of ester, thioester, amide, peptide and isopeptide bonds formed by the C-terminal Gly of ubiquitin (a 76-residue protein attached to proteins as an intracellular targeting signal).</text>
        <dbReference type="EC" id="3.4.19.12"/>
    </reaction>
</comment>
<keyword evidence="6 7" id="KW-0788">Thiol protease</keyword>
<name>A0A8J9ZLE7_BRALA</name>
<dbReference type="EC" id="3.4.19.12" evidence="7"/>
<dbReference type="InterPro" id="IPR028889">
    <property type="entry name" value="USP"/>
</dbReference>
<dbReference type="PANTHER" id="PTHR43982">
    <property type="entry name" value="UBIQUITIN CARBOXYL-TERMINAL HYDROLASE"/>
    <property type="match status" value="1"/>
</dbReference>
<feature type="domain" description="Ubiquitin-like" evidence="8">
    <location>
        <begin position="4"/>
        <end position="73"/>
    </location>
</feature>
<dbReference type="EMBL" id="OV696687">
    <property type="protein sequence ID" value="CAH1255066.1"/>
    <property type="molecule type" value="Genomic_DNA"/>
</dbReference>
<dbReference type="GO" id="GO:0004843">
    <property type="term" value="F:cysteine-type deubiquitinase activity"/>
    <property type="evidence" value="ECO:0007669"/>
    <property type="project" value="UniProtKB-UniRule"/>
</dbReference>
<dbReference type="PROSITE" id="PS00973">
    <property type="entry name" value="USP_2"/>
    <property type="match status" value="1"/>
</dbReference>
<dbReference type="InterPro" id="IPR018200">
    <property type="entry name" value="USP_CS"/>
</dbReference>
<protein>
    <recommendedName>
        <fullName evidence="7">Ubiquitin carboxyl-terminal hydrolase</fullName>
        <ecNumber evidence="7">3.4.19.12</ecNumber>
    </recommendedName>
</protein>
<gene>
    <name evidence="10" type="primary">USP14</name>
    <name evidence="10" type="ORF">BLAG_LOCUS14244</name>
</gene>
<dbReference type="CDD" id="cd02657">
    <property type="entry name" value="Peptidase_C19A"/>
    <property type="match status" value="1"/>
</dbReference>
<dbReference type="OrthoDB" id="333239at2759"/>
<sequence length="492" mass="55869">MPVYKVKVKWQKQKFDDIDLDTDEPPEVFKAQLFALSGVQPDRQKVMLKGSTLKDEGWETLKGLKNGVTLMMMGTADALPQEPVERPKFVEDMSEAELNKAMELPAGMTNLGNTCYMNATVQCLRNVPELKEVLKRFQGGLSSSGDLTAAQSITAAFRDLNGSMDGGSATITPIVLLQVLHMAFPHFAEKAEQGGFRQQDANECWVEMVRMLQQKLPPVERVGTELIPVPEQGKVKRFMDQFFSGELVSTMKCVESEEEEEKTSSETFFQLSCFISQDVKYMQLGLQSRLEEIITKQSPSLGRDAQYKKTSKVRRLPAYLTIQMVRFFYKEKENVNAKILKDVKFPMSLDLFDMCTADLQTKLEPVRSKFKEEEDRKVEEAQKAKEAGKKVVQNKNVQYEPYDFPDDIGSNNSGYYTLQAVLTHQGRSSSSGHYVGWIRREDDWIKCDDDKVYAVTEEDVLKLSGGGDWHCAYVLLYGPRRLEVPPPEKMET</sequence>
<evidence type="ECO:0000256" key="7">
    <source>
        <dbReference type="RuleBase" id="RU366025"/>
    </source>
</evidence>
<proteinExistence type="inferred from homology"/>
<keyword evidence="4 7" id="KW-0833">Ubl conjugation pathway</keyword>
<dbReference type="PROSITE" id="PS50053">
    <property type="entry name" value="UBIQUITIN_2"/>
    <property type="match status" value="1"/>
</dbReference>
<dbReference type="SMART" id="SM00213">
    <property type="entry name" value="UBQ"/>
    <property type="match status" value="1"/>
</dbReference>
<keyword evidence="11" id="KW-1185">Reference proteome</keyword>
<dbReference type="Gene3D" id="3.10.20.90">
    <property type="entry name" value="Phosphatidylinositol 3-kinase Catalytic Subunit, Chain A, domain 1"/>
    <property type="match status" value="1"/>
</dbReference>